<proteinExistence type="predicted"/>
<reference evidence="1 2" key="1">
    <citation type="submission" date="2020-08" db="EMBL/GenBank/DDBJ databases">
        <title>Genomic Encyclopedia of Type Strains, Phase IV (KMG-IV): sequencing the most valuable type-strain genomes for metagenomic binning, comparative biology and taxonomic classification.</title>
        <authorList>
            <person name="Goeker M."/>
        </authorList>
    </citation>
    <scope>NUCLEOTIDE SEQUENCE [LARGE SCALE GENOMIC DNA]</scope>
    <source>
        <strain evidence="1 2">DSM 29568</strain>
    </source>
</reference>
<dbReference type="EMBL" id="JACIFO010000003">
    <property type="protein sequence ID" value="MBB4118624.1"/>
    <property type="molecule type" value="Genomic_DNA"/>
</dbReference>
<dbReference type="Proteomes" id="UP000553034">
    <property type="component" value="Unassembled WGS sequence"/>
</dbReference>
<keyword evidence="2" id="KW-1185">Reference proteome</keyword>
<evidence type="ECO:0008006" key="3">
    <source>
        <dbReference type="Google" id="ProtNLM"/>
    </source>
</evidence>
<comment type="caution">
    <text evidence="1">The sequence shown here is derived from an EMBL/GenBank/DDBJ whole genome shotgun (WGS) entry which is preliminary data.</text>
</comment>
<gene>
    <name evidence="1" type="ORF">GGR32_000904</name>
</gene>
<accession>A0A840EX34</accession>
<organism evidence="1 2">
    <name type="scientific">Mesonia hippocampi</name>
    <dbReference type="NCBI Taxonomy" id="1628250"/>
    <lineage>
        <taxon>Bacteria</taxon>
        <taxon>Pseudomonadati</taxon>
        <taxon>Bacteroidota</taxon>
        <taxon>Flavobacteriia</taxon>
        <taxon>Flavobacteriales</taxon>
        <taxon>Flavobacteriaceae</taxon>
        <taxon>Mesonia</taxon>
    </lineage>
</organism>
<protein>
    <recommendedName>
        <fullName evidence="3">HMA domain-containing protein</fullName>
    </recommendedName>
</protein>
<sequence length="70" mass="8103">MIVAIFKTDIVQEKEAQEIVDQLKNKLPAYEINFDLEDCDNILRVYGTSDKTNFVVRFMSNMGFQCVPIL</sequence>
<evidence type="ECO:0000313" key="1">
    <source>
        <dbReference type="EMBL" id="MBB4118624.1"/>
    </source>
</evidence>
<name>A0A840EX34_9FLAO</name>
<dbReference type="AlphaFoldDB" id="A0A840EX34"/>
<evidence type="ECO:0000313" key="2">
    <source>
        <dbReference type="Proteomes" id="UP000553034"/>
    </source>
</evidence>
<dbReference type="RefSeq" id="WP_183476884.1">
    <property type="nucleotide sequence ID" value="NZ_JACIFO010000003.1"/>
</dbReference>